<dbReference type="PANTHER" id="PTHR36837">
    <property type="entry name" value="POLY(3-HYDROXYALKANOATE) POLYMERASE SUBUNIT PHAC"/>
    <property type="match status" value="1"/>
</dbReference>
<feature type="domain" description="AB hydrolase-1" evidence="1">
    <location>
        <begin position="128"/>
        <end position="158"/>
    </location>
</feature>
<dbReference type="InterPro" id="IPR029058">
    <property type="entry name" value="AB_hydrolase_fold"/>
</dbReference>
<dbReference type="Gene3D" id="3.40.50.1820">
    <property type="entry name" value="alpha/beta hydrolase"/>
    <property type="match status" value="1"/>
</dbReference>
<gene>
    <name evidence="2" type="ORF">KEU06_16560</name>
</gene>
<dbReference type="SUPFAM" id="SSF53474">
    <property type="entry name" value="alpha/beta-Hydrolases"/>
    <property type="match status" value="1"/>
</dbReference>
<dbReference type="InterPro" id="IPR000073">
    <property type="entry name" value="AB_hydrolase_1"/>
</dbReference>
<dbReference type="RefSeq" id="WP_188255775.1">
    <property type="nucleotide sequence ID" value="NZ_JABVCF010000008.1"/>
</dbReference>
<dbReference type="PANTHER" id="PTHR36837:SF4">
    <property type="entry name" value="BLR0908 PROTEIN"/>
    <property type="match status" value="1"/>
</dbReference>
<evidence type="ECO:0000313" key="2">
    <source>
        <dbReference type="EMBL" id="MBS3650227.1"/>
    </source>
</evidence>
<comment type="caution">
    <text evidence="2">The sequence shown here is derived from an EMBL/GenBank/DDBJ whole genome shotgun (WGS) entry which is preliminary data.</text>
</comment>
<proteinExistence type="predicted"/>
<organism evidence="2 3">
    <name type="scientific">Pseudaminobacter soli</name>
    <name type="common">ex Zhang et al. 2022</name>
    <dbReference type="NCBI Taxonomy" id="2831468"/>
    <lineage>
        <taxon>Bacteria</taxon>
        <taxon>Pseudomonadati</taxon>
        <taxon>Pseudomonadota</taxon>
        <taxon>Alphaproteobacteria</taxon>
        <taxon>Hyphomicrobiales</taxon>
        <taxon>Phyllobacteriaceae</taxon>
        <taxon>Pseudaminobacter</taxon>
    </lineage>
</organism>
<dbReference type="Pfam" id="PF00561">
    <property type="entry name" value="Abhydrolase_1"/>
    <property type="match status" value="1"/>
</dbReference>
<accession>A0A942DZV4</accession>
<dbReference type="InterPro" id="IPR051321">
    <property type="entry name" value="PHA/PHB_synthase"/>
</dbReference>
<name>A0A942DZV4_9HYPH</name>
<protein>
    <submittedName>
        <fullName evidence="2">Alpha/beta fold hydrolase</fullName>
    </submittedName>
</protein>
<sequence length="344" mass="37250">MRRVQFELADSLRRAHGNAFDALGLAARECPYQVVSAAPFWRLRDYGGRDRAASLLVIAAPIKRPYIWDLAPSASAIRCCLRHGLHVYLLEWEPASQRHGNRGLEDYVRAIDDCVAAIAGSAASAPPVIGHSLGGTLAAIYAAFSPESISGLVLLSAPLCFQPGRSTFRDALVSLVPANLTETHPFPGSLLSCMSMLASPNTFIWSRMIDAALSITDGHALEIHARVERWALDEVPLPGRLVHQIIDWLYRENRLCSGALTMDGVSVGPERIAAPTLAIVNTADEIAPVASVEPFLSVIRAKDVQMIKISGERGVCLQHVGVLVGREAHAGVWPSIFSWIDAHC</sequence>
<dbReference type="Proteomes" id="UP000680348">
    <property type="component" value="Unassembled WGS sequence"/>
</dbReference>
<keyword evidence="2" id="KW-0378">Hydrolase</keyword>
<keyword evidence="3" id="KW-1185">Reference proteome</keyword>
<dbReference type="AlphaFoldDB" id="A0A942DZV4"/>
<evidence type="ECO:0000259" key="1">
    <source>
        <dbReference type="Pfam" id="PF00561"/>
    </source>
</evidence>
<dbReference type="GO" id="GO:0016787">
    <property type="term" value="F:hydrolase activity"/>
    <property type="evidence" value="ECO:0007669"/>
    <property type="project" value="UniProtKB-KW"/>
</dbReference>
<reference evidence="2" key="1">
    <citation type="submission" date="2021-04" db="EMBL/GenBank/DDBJ databases">
        <title>Pseudaminobacter soli sp. nov., isolated from paddy soil contaminated by heavy metals.</title>
        <authorList>
            <person name="Zhang K."/>
        </authorList>
    </citation>
    <scope>NUCLEOTIDE SEQUENCE</scope>
    <source>
        <strain evidence="2">19-2017</strain>
    </source>
</reference>
<dbReference type="EMBL" id="JAGWCR010000008">
    <property type="protein sequence ID" value="MBS3650227.1"/>
    <property type="molecule type" value="Genomic_DNA"/>
</dbReference>
<evidence type="ECO:0000313" key="3">
    <source>
        <dbReference type="Proteomes" id="UP000680348"/>
    </source>
</evidence>